<evidence type="ECO:0000256" key="1">
    <source>
        <dbReference type="ARBA" id="ARBA00022741"/>
    </source>
</evidence>
<dbReference type="STRING" id="593133.SAMN04488006_0768"/>
<dbReference type="Pfam" id="PF00270">
    <property type="entry name" value="DEAD"/>
    <property type="match status" value="1"/>
</dbReference>
<dbReference type="EMBL" id="FOZP01000001">
    <property type="protein sequence ID" value="SFS33575.1"/>
    <property type="molecule type" value="Genomic_DNA"/>
</dbReference>
<dbReference type="InterPro" id="IPR011545">
    <property type="entry name" value="DEAD/DEAH_box_helicase_dom"/>
</dbReference>
<dbReference type="InterPro" id="IPR001650">
    <property type="entry name" value="Helicase_C-like"/>
</dbReference>
<evidence type="ECO:0000313" key="11">
    <source>
        <dbReference type="EMBL" id="SFS33575.1"/>
    </source>
</evidence>
<dbReference type="Pfam" id="PF00271">
    <property type="entry name" value="Helicase_C"/>
    <property type="match status" value="1"/>
</dbReference>
<accession>A0A1I6P0E1</accession>
<evidence type="ECO:0000259" key="9">
    <source>
        <dbReference type="PROSITE" id="PS51194"/>
    </source>
</evidence>
<dbReference type="PROSITE" id="PS00039">
    <property type="entry name" value="DEAD_ATP_HELICASE"/>
    <property type="match status" value="1"/>
</dbReference>
<evidence type="ECO:0000256" key="2">
    <source>
        <dbReference type="ARBA" id="ARBA00022801"/>
    </source>
</evidence>
<evidence type="ECO:0000256" key="3">
    <source>
        <dbReference type="ARBA" id="ARBA00022806"/>
    </source>
</evidence>
<feature type="domain" description="Helicase C-terminal" evidence="9">
    <location>
        <begin position="265"/>
        <end position="406"/>
    </location>
</feature>
<dbReference type="GO" id="GO:0016787">
    <property type="term" value="F:hydrolase activity"/>
    <property type="evidence" value="ECO:0007669"/>
    <property type="project" value="UniProtKB-KW"/>
</dbReference>
<dbReference type="InterPro" id="IPR050079">
    <property type="entry name" value="DEAD_box_RNA_helicase"/>
</dbReference>
<dbReference type="CDD" id="cd00268">
    <property type="entry name" value="DEADc"/>
    <property type="match status" value="1"/>
</dbReference>
<evidence type="ECO:0000259" key="10">
    <source>
        <dbReference type="PROSITE" id="PS51195"/>
    </source>
</evidence>
<keyword evidence="4 7" id="KW-0067">ATP-binding</keyword>
<keyword evidence="1 7" id="KW-0547">Nucleotide-binding</keyword>
<evidence type="ECO:0000256" key="5">
    <source>
        <dbReference type="ARBA" id="ARBA00038437"/>
    </source>
</evidence>
<dbReference type="PROSITE" id="PS51194">
    <property type="entry name" value="HELICASE_CTER"/>
    <property type="match status" value="1"/>
</dbReference>
<dbReference type="SUPFAM" id="SSF52540">
    <property type="entry name" value="P-loop containing nucleoside triphosphate hydrolases"/>
    <property type="match status" value="1"/>
</dbReference>
<organism evidence="11 12">
    <name type="scientific">Lutibacter maritimus</name>
    <dbReference type="NCBI Taxonomy" id="593133"/>
    <lineage>
        <taxon>Bacteria</taxon>
        <taxon>Pseudomonadati</taxon>
        <taxon>Bacteroidota</taxon>
        <taxon>Flavobacteriia</taxon>
        <taxon>Flavobacteriales</taxon>
        <taxon>Flavobacteriaceae</taxon>
        <taxon>Lutibacter</taxon>
    </lineage>
</organism>
<dbReference type="SMART" id="SM00487">
    <property type="entry name" value="DEXDc"/>
    <property type="match status" value="1"/>
</dbReference>
<dbReference type="PANTHER" id="PTHR47959">
    <property type="entry name" value="ATP-DEPENDENT RNA HELICASE RHLE-RELATED"/>
    <property type="match status" value="1"/>
</dbReference>
<dbReference type="GO" id="GO:0003676">
    <property type="term" value="F:nucleic acid binding"/>
    <property type="evidence" value="ECO:0007669"/>
    <property type="project" value="InterPro"/>
</dbReference>
<gene>
    <name evidence="11" type="ORF">SAMN04488006_0768</name>
</gene>
<dbReference type="Gene3D" id="3.40.50.300">
    <property type="entry name" value="P-loop containing nucleotide triphosphate hydrolases"/>
    <property type="match status" value="2"/>
</dbReference>
<dbReference type="GO" id="GO:0005829">
    <property type="term" value="C:cytosol"/>
    <property type="evidence" value="ECO:0007669"/>
    <property type="project" value="TreeGrafter"/>
</dbReference>
<dbReference type="InterPro" id="IPR014001">
    <property type="entry name" value="Helicase_ATP-bd"/>
</dbReference>
<evidence type="ECO:0000259" key="8">
    <source>
        <dbReference type="PROSITE" id="PS51192"/>
    </source>
</evidence>
<dbReference type="Proteomes" id="UP000199312">
    <property type="component" value="Unassembled WGS sequence"/>
</dbReference>
<sequence length="406" mass="45790">MWILCGINTFKFSKFKETSDLYNKVYICSLKIKGMSTFLELGVQKQYIAALKELGIKNPTEIQEKTIPILLKSKTDFVGLAQTGTGKTAAFGIPLLHTINPDLPSIQGLILAPTRELVQQIKKQLFKFTKYADKKIFVEGVYGGEKIEKQLSSLKRTTHIIVATPGRLIDLIERGEVDLKKINTLILDEADEMLNMGFKLDLNRILKYTSGSRNTWLFSATMPTEIQKIIKTYIDGDAPKIAVNKNALVNAKITHQFIQTDIKEKVNLIIKLLERRQTDRGIIFCRTKAGTQSLTATLKEEGFSVEALEGDMQQKERDKVMRAFKNGSLQVLISTDVSARGIDVNNLAFIIHHQLPEQLEYYTHRSGRTARAGKTGFSIALILPNEINKIQEIQKELGIKFMQITV</sequence>
<dbReference type="InterPro" id="IPR044742">
    <property type="entry name" value="DEAD/DEAH_RhlB"/>
</dbReference>
<feature type="domain" description="Helicase ATP-binding" evidence="8">
    <location>
        <begin position="68"/>
        <end position="240"/>
    </location>
</feature>
<dbReference type="PROSITE" id="PS51192">
    <property type="entry name" value="HELICASE_ATP_BIND_1"/>
    <property type="match status" value="1"/>
</dbReference>
<dbReference type="InterPro" id="IPR027417">
    <property type="entry name" value="P-loop_NTPase"/>
</dbReference>
<name>A0A1I6P0E1_9FLAO</name>
<dbReference type="InterPro" id="IPR000629">
    <property type="entry name" value="RNA-helicase_DEAD-box_CS"/>
</dbReference>
<keyword evidence="12" id="KW-1185">Reference proteome</keyword>
<dbReference type="CDD" id="cd18787">
    <property type="entry name" value="SF2_C_DEAD"/>
    <property type="match status" value="1"/>
</dbReference>
<dbReference type="GO" id="GO:0003724">
    <property type="term" value="F:RNA helicase activity"/>
    <property type="evidence" value="ECO:0007669"/>
    <property type="project" value="InterPro"/>
</dbReference>
<feature type="domain" description="DEAD-box RNA helicase Q" evidence="10">
    <location>
        <begin position="36"/>
        <end position="64"/>
    </location>
</feature>
<dbReference type="SMART" id="SM00490">
    <property type="entry name" value="HELICc"/>
    <property type="match status" value="1"/>
</dbReference>
<dbReference type="PROSITE" id="PS51195">
    <property type="entry name" value="Q_MOTIF"/>
    <property type="match status" value="1"/>
</dbReference>
<keyword evidence="2 7" id="KW-0378">Hydrolase</keyword>
<proteinExistence type="inferred from homology"/>
<evidence type="ECO:0000256" key="7">
    <source>
        <dbReference type="RuleBase" id="RU000492"/>
    </source>
</evidence>
<dbReference type="AlphaFoldDB" id="A0A1I6P0E1"/>
<reference evidence="12" key="1">
    <citation type="submission" date="2016-10" db="EMBL/GenBank/DDBJ databases">
        <authorList>
            <person name="Varghese N."/>
            <person name="Submissions S."/>
        </authorList>
    </citation>
    <scope>NUCLEOTIDE SEQUENCE [LARGE SCALE GENOMIC DNA]</scope>
    <source>
        <strain evidence="12">DSM 24450</strain>
    </source>
</reference>
<evidence type="ECO:0000256" key="4">
    <source>
        <dbReference type="ARBA" id="ARBA00022840"/>
    </source>
</evidence>
<feature type="short sequence motif" description="Q motif" evidence="6">
    <location>
        <begin position="36"/>
        <end position="64"/>
    </location>
</feature>
<dbReference type="PANTHER" id="PTHR47959:SF13">
    <property type="entry name" value="ATP-DEPENDENT RNA HELICASE RHLE"/>
    <property type="match status" value="1"/>
</dbReference>
<dbReference type="GO" id="GO:0005524">
    <property type="term" value="F:ATP binding"/>
    <property type="evidence" value="ECO:0007669"/>
    <property type="project" value="UniProtKB-KW"/>
</dbReference>
<evidence type="ECO:0000256" key="6">
    <source>
        <dbReference type="PROSITE-ProRule" id="PRU00552"/>
    </source>
</evidence>
<keyword evidence="3 7" id="KW-0347">Helicase</keyword>
<evidence type="ECO:0000313" key="12">
    <source>
        <dbReference type="Proteomes" id="UP000199312"/>
    </source>
</evidence>
<dbReference type="InterPro" id="IPR014014">
    <property type="entry name" value="RNA_helicase_DEAD_Q_motif"/>
</dbReference>
<protein>
    <submittedName>
        <fullName evidence="11">ATP-dependent RNA helicase DeaD</fullName>
    </submittedName>
</protein>
<comment type="similarity">
    <text evidence="5 7">Belongs to the DEAD box helicase family.</text>
</comment>